<dbReference type="Proteomes" id="UP000238326">
    <property type="component" value="Unassembled WGS sequence"/>
</dbReference>
<accession>A0A2S9KB08</accession>
<dbReference type="PRINTS" id="PR00260">
    <property type="entry name" value="CHEMTRNSDUCR"/>
</dbReference>
<evidence type="ECO:0000313" key="9">
    <source>
        <dbReference type="Proteomes" id="UP000238326"/>
    </source>
</evidence>
<keyword evidence="9" id="KW-1185">Reference proteome</keyword>
<dbReference type="InterPro" id="IPR004089">
    <property type="entry name" value="MCPsignal_dom"/>
</dbReference>
<dbReference type="GO" id="GO:0006935">
    <property type="term" value="P:chemotaxis"/>
    <property type="evidence" value="ECO:0007669"/>
    <property type="project" value="InterPro"/>
</dbReference>
<evidence type="ECO:0000256" key="3">
    <source>
        <dbReference type="ARBA" id="ARBA00029447"/>
    </source>
</evidence>
<dbReference type="InterPro" id="IPR051310">
    <property type="entry name" value="MCP_chemotaxis"/>
</dbReference>
<protein>
    <submittedName>
        <fullName evidence="8">Methyl-accepting chemotaxis protein</fullName>
    </submittedName>
</protein>
<dbReference type="Gene3D" id="1.10.287.950">
    <property type="entry name" value="Methyl-accepting chemotaxis protein"/>
    <property type="match status" value="1"/>
</dbReference>
<comment type="similarity">
    <text evidence="3">Belongs to the methyl-accepting chemotaxis (MCP) protein family.</text>
</comment>
<feature type="compositionally biased region" description="Low complexity" evidence="5">
    <location>
        <begin position="553"/>
        <end position="570"/>
    </location>
</feature>
<feature type="compositionally biased region" description="Basic and acidic residues" evidence="5">
    <location>
        <begin position="532"/>
        <end position="547"/>
    </location>
</feature>
<evidence type="ECO:0000259" key="7">
    <source>
        <dbReference type="PROSITE" id="PS50885"/>
    </source>
</evidence>
<dbReference type="GO" id="GO:0005886">
    <property type="term" value="C:plasma membrane"/>
    <property type="evidence" value="ECO:0007669"/>
    <property type="project" value="TreeGrafter"/>
</dbReference>
<dbReference type="PROSITE" id="PS50111">
    <property type="entry name" value="CHEMOTAXIS_TRANSDUC_2"/>
    <property type="match status" value="1"/>
</dbReference>
<evidence type="ECO:0000256" key="4">
    <source>
        <dbReference type="PROSITE-ProRule" id="PRU00284"/>
    </source>
</evidence>
<dbReference type="PROSITE" id="PS50885">
    <property type="entry name" value="HAMP"/>
    <property type="match status" value="1"/>
</dbReference>
<dbReference type="GO" id="GO:0004888">
    <property type="term" value="F:transmembrane signaling receptor activity"/>
    <property type="evidence" value="ECO:0007669"/>
    <property type="project" value="InterPro"/>
</dbReference>
<dbReference type="GO" id="GO:0007165">
    <property type="term" value="P:signal transduction"/>
    <property type="evidence" value="ECO:0007669"/>
    <property type="project" value="UniProtKB-KW"/>
</dbReference>
<gene>
    <name evidence="8" type="ORF">C6P61_15850</name>
</gene>
<dbReference type="FunFam" id="1.10.287.950:FF:000001">
    <property type="entry name" value="Methyl-accepting chemotaxis sensory transducer"/>
    <property type="match status" value="1"/>
</dbReference>
<evidence type="ECO:0000313" key="8">
    <source>
        <dbReference type="EMBL" id="PRD67604.1"/>
    </source>
</evidence>
<dbReference type="OrthoDB" id="9177860at2"/>
<dbReference type="Pfam" id="PF00672">
    <property type="entry name" value="HAMP"/>
    <property type="match status" value="1"/>
</dbReference>
<name>A0A2S9KB08_9BURK</name>
<evidence type="ECO:0000256" key="2">
    <source>
        <dbReference type="ARBA" id="ARBA00022481"/>
    </source>
</evidence>
<comment type="subcellular location">
    <subcellularLocation>
        <location evidence="1">Membrane</location>
    </subcellularLocation>
</comment>
<evidence type="ECO:0000256" key="1">
    <source>
        <dbReference type="ARBA" id="ARBA00004370"/>
    </source>
</evidence>
<evidence type="ECO:0000256" key="5">
    <source>
        <dbReference type="SAM" id="MobiDB-lite"/>
    </source>
</evidence>
<organism evidence="8 9">
    <name type="scientific">Malikia spinosa</name>
    <dbReference type="NCBI Taxonomy" id="86180"/>
    <lineage>
        <taxon>Bacteria</taxon>
        <taxon>Pseudomonadati</taxon>
        <taxon>Pseudomonadota</taxon>
        <taxon>Betaproteobacteria</taxon>
        <taxon>Burkholderiales</taxon>
        <taxon>Comamonadaceae</taxon>
        <taxon>Malikia</taxon>
    </lineage>
</organism>
<dbReference type="CDD" id="cd11386">
    <property type="entry name" value="MCP_signal"/>
    <property type="match status" value="1"/>
</dbReference>
<dbReference type="InterPro" id="IPR004090">
    <property type="entry name" value="Chemotax_Me-accpt_rcpt"/>
</dbReference>
<dbReference type="InterPro" id="IPR047347">
    <property type="entry name" value="YvaQ-like_sensor"/>
</dbReference>
<sequence>MNHMTIATRLKLAFGLMLLMTVLMGAINLHKTHAMQAALNEVTERRMVTQAELGKFNNEINIQARALRNMVLFQEADTVKAEGQRILVSRQQITEISAQLDRLITSEKGRAALADMFVRRDKYRAEVDAFLALVAADRRDEAIAFLIGQLRPVQAALFSAIQEEAKVQDEMTAQSIEQAEEAVLAVKASTWIVGGLSLLASLLLATWIIRAITRPIGQAVAVARAVSAGDLTHPIEAGDRSETGQLLQALGEMQAGLGRVVSQVRSGSEAVATASAQIAQGNLDLSSRTEKEASALEETSASMEQLGSTVKQNADNARQANQLAQNASSVAAQGGQVVSLVVDTMRGISESSKKIADIITVIDGIAFQTNILALNAAVEAARAGEQGRGFAVVASEVRSLAQRSATAAKEIKQLISDSVERVDQGSALVDQAGATMDSVVSSIERVTAIMTEISAASAEQSQGVTQVGEAVMQMDHSTQQNAAMVEQMAAAASGLNQQAQSLVQAVAAFKLRPGETGRAIDPVQLGSPLQVRSERKPAQTLPVERRSAPAKTAQPAQSAEPAQAAQPTPKAARHEEDEWETF</sequence>
<dbReference type="Pfam" id="PF12729">
    <property type="entry name" value="4HB_MCP_1"/>
    <property type="match status" value="1"/>
</dbReference>
<feature type="domain" description="HAMP" evidence="7">
    <location>
        <begin position="210"/>
        <end position="262"/>
    </location>
</feature>
<dbReference type="InterPro" id="IPR003660">
    <property type="entry name" value="HAMP_dom"/>
</dbReference>
<reference evidence="8 9" key="1">
    <citation type="submission" date="2018-03" db="EMBL/GenBank/DDBJ databases">
        <title>Comparative genomics illustrates the genes involved in a hyperalkaliphilic mechanisms of Serpentinomonas isolated from highly-alkaline calcium-rich serpentinized springs.</title>
        <authorList>
            <person name="Suzuki S."/>
            <person name="Ishii S."/>
            <person name="Walworth N."/>
            <person name="Bird L."/>
            <person name="Kuenen J.G."/>
            <person name="Nealson K.H."/>
        </authorList>
    </citation>
    <scope>NUCLEOTIDE SEQUENCE [LARGE SCALE GENOMIC DNA]</scope>
    <source>
        <strain evidence="8 9">83</strain>
    </source>
</reference>
<dbReference type="SMART" id="SM00304">
    <property type="entry name" value="HAMP"/>
    <property type="match status" value="1"/>
</dbReference>
<dbReference type="SUPFAM" id="SSF58104">
    <property type="entry name" value="Methyl-accepting chemotaxis protein (MCP) signaling domain"/>
    <property type="match status" value="1"/>
</dbReference>
<dbReference type="InterPro" id="IPR024478">
    <property type="entry name" value="HlyB_4HB_MCP"/>
</dbReference>
<dbReference type="AlphaFoldDB" id="A0A2S9KB08"/>
<dbReference type="CDD" id="cd19411">
    <property type="entry name" value="MCP2201-like_sensor"/>
    <property type="match status" value="1"/>
</dbReference>
<dbReference type="Pfam" id="PF00015">
    <property type="entry name" value="MCPsignal"/>
    <property type="match status" value="1"/>
</dbReference>
<evidence type="ECO:0000259" key="6">
    <source>
        <dbReference type="PROSITE" id="PS50111"/>
    </source>
</evidence>
<feature type="domain" description="Methyl-accepting transducer" evidence="6">
    <location>
        <begin position="267"/>
        <end position="496"/>
    </location>
</feature>
<feature type="region of interest" description="Disordered" evidence="5">
    <location>
        <begin position="289"/>
        <end position="309"/>
    </location>
</feature>
<comment type="caution">
    <text evidence="8">The sequence shown here is derived from an EMBL/GenBank/DDBJ whole genome shotgun (WGS) entry which is preliminary data.</text>
</comment>
<dbReference type="PANTHER" id="PTHR43531">
    <property type="entry name" value="PROTEIN ICFG"/>
    <property type="match status" value="1"/>
</dbReference>
<dbReference type="SMART" id="SM00283">
    <property type="entry name" value="MA"/>
    <property type="match status" value="1"/>
</dbReference>
<keyword evidence="2" id="KW-0488">Methylation</keyword>
<feature type="region of interest" description="Disordered" evidence="5">
    <location>
        <begin position="517"/>
        <end position="582"/>
    </location>
</feature>
<dbReference type="PANTHER" id="PTHR43531:SF14">
    <property type="entry name" value="METHYL-ACCEPTING CHEMOTAXIS PROTEIN I-RELATED"/>
    <property type="match status" value="1"/>
</dbReference>
<feature type="compositionally biased region" description="Polar residues" evidence="5">
    <location>
        <begin position="297"/>
        <end position="309"/>
    </location>
</feature>
<keyword evidence="4" id="KW-0807">Transducer</keyword>
<dbReference type="RefSeq" id="WP_105730893.1">
    <property type="nucleotide sequence ID" value="NZ_DAIPCI010000014.1"/>
</dbReference>
<dbReference type="EMBL" id="PVLR01000054">
    <property type="protein sequence ID" value="PRD67604.1"/>
    <property type="molecule type" value="Genomic_DNA"/>
</dbReference>
<proteinExistence type="inferred from homology"/>